<dbReference type="STRING" id="1641165.XM38_22430"/>
<dbReference type="InterPro" id="IPR013216">
    <property type="entry name" value="Methyltransf_11"/>
</dbReference>
<gene>
    <name evidence="2" type="primary">ubiE_2</name>
    <name evidence="2" type="ORF">XM38_025300</name>
</gene>
<organism evidence="2 3">
    <name type="scientific">Halomicronema hongdechloris C2206</name>
    <dbReference type="NCBI Taxonomy" id="1641165"/>
    <lineage>
        <taxon>Bacteria</taxon>
        <taxon>Bacillati</taxon>
        <taxon>Cyanobacteriota</taxon>
        <taxon>Cyanophyceae</taxon>
        <taxon>Nodosilineales</taxon>
        <taxon>Nodosilineaceae</taxon>
        <taxon>Halomicronema</taxon>
    </lineage>
</organism>
<dbReference type="GO" id="GO:0008757">
    <property type="term" value="F:S-adenosylmethionine-dependent methyltransferase activity"/>
    <property type="evidence" value="ECO:0007669"/>
    <property type="project" value="InterPro"/>
</dbReference>
<dbReference type="SUPFAM" id="SSF53335">
    <property type="entry name" value="S-adenosyl-L-methionine-dependent methyltransferases"/>
    <property type="match status" value="1"/>
</dbReference>
<evidence type="ECO:0000259" key="1">
    <source>
        <dbReference type="Pfam" id="PF08241"/>
    </source>
</evidence>
<name>A0A1V8NFP2_9CYAN</name>
<sequence length="245" mass="28933">MNYPYRHIPIVSPAYRNLRRFVNSRRYAGNNVWCPVCSRSFKSWLNNQSHGSCPYCRSETRHRITCLYLQNRYSNTQLPIKLLYFAPHWGLERWLRKQKRTFSCTTTDLSAPNVDVHADITNLPFKSQSFDLIVCCHVLEHIPNDEKAISELFRVLHNDGTALIQVPCNYSAEYTDEDLSITDAHEREKRFGQFDHVRLYGQDIVKRLKLPGFKVEIFRPTRNYTRQENERLGLWDDAIFVCRKG</sequence>
<proteinExistence type="predicted"/>
<dbReference type="OrthoDB" id="9768685at2"/>
<dbReference type="EC" id="2.1.1.163" evidence="2"/>
<dbReference type="InterPro" id="IPR029063">
    <property type="entry name" value="SAM-dependent_MTases_sf"/>
</dbReference>
<feature type="domain" description="Methyltransferase type 11" evidence="1">
    <location>
        <begin position="115"/>
        <end position="164"/>
    </location>
</feature>
<keyword evidence="2" id="KW-0830">Ubiquinone</keyword>
<protein>
    <submittedName>
        <fullName evidence="2">Ubiquinone/menaquinone biosynthesis C-methyltransferase UbiE</fullName>
        <ecNumber evidence="2">2.1.1.163</ecNumber>
    </submittedName>
</protein>
<keyword evidence="3" id="KW-1185">Reference proteome</keyword>
<dbReference type="GO" id="GO:0043770">
    <property type="term" value="F:demethylmenaquinone methyltransferase activity"/>
    <property type="evidence" value="ECO:0007669"/>
    <property type="project" value="UniProtKB-EC"/>
</dbReference>
<dbReference type="CDD" id="cd02440">
    <property type="entry name" value="AdoMet_MTases"/>
    <property type="match status" value="1"/>
</dbReference>
<dbReference type="Proteomes" id="UP000191901">
    <property type="component" value="Chromosome"/>
</dbReference>
<keyword evidence="2" id="KW-0808">Transferase</keyword>
<dbReference type="Gene3D" id="3.40.50.150">
    <property type="entry name" value="Vaccinia Virus protein VP39"/>
    <property type="match status" value="1"/>
</dbReference>
<dbReference type="GO" id="GO:0032259">
    <property type="term" value="P:methylation"/>
    <property type="evidence" value="ECO:0007669"/>
    <property type="project" value="UniProtKB-KW"/>
</dbReference>
<keyword evidence="2" id="KW-0489">Methyltransferase</keyword>
<reference evidence="2 3" key="1">
    <citation type="journal article" date="2016" name="Biochim. Biophys. Acta">
        <title>Characterization of red-shifted phycobilisomes isolated from the chlorophyll f-containing cyanobacterium Halomicronema hongdechloris.</title>
        <authorList>
            <person name="Li Y."/>
            <person name="Lin Y."/>
            <person name="Garvey C.J."/>
            <person name="Birch D."/>
            <person name="Corkery R.W."/>
            <person name="Loughlin P.C."/>
            <person name="Scheer H."/>
            <person name="Willows R.D."/>
            <person name="Chen M."/>
        </authorList>
    </citation>
    <scope>NUCLEOTIDE SEQUENCE [LARGE SCALE GENOMIC DNA]</scope>
    <source>
        <strain evidence="2 3">C2206</strain>
    </source>
</reference>
<accession>A0A1V8NFP2</accession>
<dbReference type="EMBL" id="CP021983">
    <property type="protein sequence ID" value="ASC71578.1"/>
    <property type="molecule type" value="Genomic_DNA"/>
</dbReference>
<dbReference type="KEGG" id="hhg:XM38_025300"/>
<dbReference type="Pfam" id="PF08241">
    <property type="entry name" value="Methyltransf_11"/>
    <property type="match status" value="1"/>
</dbReference>
<evidence type="ECO:0000313" key="3">
    <source>
        <dbReference type="Proteomes" id="UP000191901"/>
    </source>
</evidence>
<evidence type="ECO:0000313" key="2">
    <source>
        <dbReference type="EMBL" id="ASC71578.1"/>
    </source>
</evidence>
<dbReference type="AlphaFoldDB" id="A0A1V8NFP2"/>